<feature type="domain" description="Pyridoxine 5'-phosphate oxidase dimerisation C-terminal" evidence="11">
    <location>
        <begin position="251"/>
        <end position="302"/>
    </location>
</feature>
<evidence type="ECO:0000256" key="5">
    <source>
        <dbReference type="ARBA" id="ARBA00007301"/>
    </source>
</evidence>
<evidence type="ECO:0000259" key="10">
    <source>
        <dbReference type="Pfam" id="PF01243"/>
    </source>
</evidence>
<comment type="cofactor">
    <cofactor evidence="1">
        <name>FMN</name>
        <dbReference type="ChEBI" id="CHEBI:58210"/>
    </cofactor>
</comment>
<evidence type="ECO:0000256" key="7">
    <source>
        <dbReference type="ARBA" id="ARBA00022630"/>
    </source>
</evidence>
<feature type="domain" description="Pyridoxamine 5'-phosphate oxidase N-terminal" evidence="10">
    <location>
        <begin position="92"/>
        <end position="220"/>
    </location>
</feature>
<dbReference type="InterPro" id="IPR012349">
    <property type="entry name" value="Split_barrel_FMN-bd"/>
</dbReference>
<reference evidence="12" key="1">
    <citation type="journal article" date="2023" name="Insect Mol. Biol.">
        <title>Genome sequencing provides insights into the evolution of gene families encoding plant cell wall-degrading enzymes in longhorned beetles.</title>
        <authorList>
            <person name="Shin N.R."/>
            <person name="Okamura Y."/>
            <person name="Kirsch R."/>
            <person name="Pauchet Y."/>
        </authorList>
    </citation>
    <scope>NUCLEOTIDE SEQUENCE</scope>
    <source>
        <strain evidence="12">AMC_N1</strain>
    </source>
</reference>
<evidence type="ECO:0000256" key="6">
    <source>
        <dbReference type="ARBA" id="ARBA00012801"/>
    </source>
</evidence>
<dbReference type="EC" id="1.4.3.5" evidence="6"/>
<dbReference type="Gene3D" id="2.30.110.10">
    <property type="entry name" value="Electron Transport, Fmn-binding Protein, Chain A"/>
    <property type="match status" value="1"/>
</dbReference>
<evidence type="ECO:0000259" key="11">
    <source>
        <dbReference type="Pfam" id="PF10590"/>
    </source>
</evidence>
<evidence type="ECO:0000313" key="13">
    <source>
        <dbReference type="Proteomes" id="UP001162162"/>
    </source>
</evidence>
<dbReference type="Proteomes" id="UP001162162">
    <property type="component" value="Unassembled WGS sequence"/>
</dbReference>
<keyword evidence="7" id="KW-0285">Flavoprotein</keyword>
<comment type="caution">
    <text evidence="12">The sequence shown here is derived from an EMBL/GenBank/DDBJ whole genome shotgun (WGS) entry which is preliminary data.</text>
</comment>
<evidence type="ECO:0000256" key="9">
    <source>
        <dbReference type="ARBA" id="ARBA00023002"/>
    </source>
</evidence>
<comment type="similarity">
    <text evidence="5">Belongs to the pyridoxamine 5'-phosphate oxidase family.</text>
</comment>
<dbReference type="InterPro" id="IPR000659">
    <property type="entry name" value="Pyridox_Oxase"/>
</dbReference>
<dbReference type="AlphaFoldDB" id="A0AAV8YAQ8"/>
<comment type="pathway">
    <text evidence="3">Cofactor metabolism; pyridoxal 5'-phosphate salvage; pyridoxal 5'-phosphate from pyridoxamine 5'-phosphate: step 1/1.</text>
</comment>
<protein>
    <recommendedName>
        <fullName evidence="6">pyridoxal 5'-phosphate synthase</fullName>
        <ecNumber evidence="6">1.4.3.5</ecNumber>
    </recommendedName>
</protein>
<name>A0AAV8YAQ8_9CUCU</name>
<dbReference type="SUPFAM" id="SSF50475">
    <property type="entry name" value="FMN-binding split barrel"/>
    <property type="match status" value="1"/>
</dbReference>
<comment type="pathway">
    <text evidence="4">Cofactor metabolism; pyridoxal 5'-phosphate salvage; pyridoxal 5'-phosphate from pyridoxine 5'-phosphate: step 1/1.</text>
</comment>
<sequence>MCLSDTQGIEILILLGCGDKTRTQKQYPDRRISQSTVSRIENKFREFGNVTDISKSGRKRILDDEQKLDILLDIQDNLHKPTRQIVNSDPRTSKAMCLSTITKSNYIWSSGGSLGEAEEAVPPLDGGAAGRFVLMKGYNKTGFVFFTHYTSRKGQEIAGNPNVGLTFYWEYESRSVRIEDVAEKLPFSNADEYFATRPYESQIGSAASDQSKPITGRRVLTEKQDFFSPEKAKYPEGTTPAFKKKFNFRAGFIVIPHMIEFWQGHDDILHDRIRFRRLKENEPNGVLTHGAEDGGVYERLSP</sequence>
<dbReference type="PANTHER" id="PTHR10851:SF0">
    <property type="entry name" value="PYRIDOXINE-5'-PHOSPHATE OXIDASE"/>
    <property type="match status" value="1"/>
</dbReference>
<dbReference type="PANTHER" id="PTHR10851">
    <property type="entry name" value="PYRIDOXINE-5-PHOSPHATE OXIDASE"/>
    <property type="match status" value="1"/>
</dbReference>
<dbReference type="InterPro" id="IPR011576">
    <property type="entry name" value="Pyridox_Oxase_N"/>
</dbReference>
<evidence type="ECO:0000313" key="12">
    <source>
        <dbReference type="EMBL" id="KAJ8947952.1"/>
    </source>
</evidence>
<keyword evidence="9" id="KW-0560">Oxidoreductase</keyword>
<dbReference type="Pfam" id="PF01243">
    <property type="entry name" value="PNPOx_N"/>
    <property type="match status" value="1"/>
</dbReference>
<evidence type="ECO:0000256" key="4">
    <source>
        <dbReference type="ARBA" id="ARBA00005037"/>
    </source>
</evidence>
<proteinExistence type="inferred from homology"/>
<dbReference type="GO" id="GO:0010181">
    <property type="term" value="F:FMN binding"/>
    <property type="evidence" value="ECO:0007669"/>
    <property type="project" value="InterPro"/>
</dbReference>
<comment type="function">
    <text evidence="2">Catalyzes the oxidation of either pyridoxine 5'-phosphate (PNP) or pyridoxamine 5'-phosphate (PMP) into pyridoxal 5'-phosphate (PLP).</text>
</comment>
<dbReference type="EMBL" id="JAPWTK010000147">
    <property type="protein sequence ID" value="KAJ8947952.1"/>
    <property type="molecule type" value="Genomic_DNA"/>
</dbReference>
<organism evidence="12 13">
    <name type="scientific">Aromia moschata</name>
    <dbReference type="NCBI Taxonomy" id="1265417"/>
    <lineage>
        <taxon>Eukaryota</taxon>
        <taxon>Metazoa</taxon>
        <taxon>Ecdysozoa</taxon>
        <taxon>Arthropoda</taxon>
        <taxon>Hexapoda</taxon>
        <taxon>Insecta</taxon>
        <taxon>Pterygota</taxon>
        <taxon>Neoptera</taxon>
        <taxon>Endopterygota</taxon>
        <taxon>Coleoptera</taxon>
        <taxon>Polyphaga</taxon>
        <taxon>Cucujiformia</taxon>
        <taxon>Chrysomeloidea</taxon>
        <taxon>Cerambycidae</taxon>
        <taxon>Cerambycinae</taxon>
        <taxon>Callichromatini</taxon>
        <taxon>Aromia</taxon>
    </lineage>
</organism>
<evidence type="ECO:0000256" key="8">
    <source>
        <dbReference type="ARBA" id="ARBA00022643"/>
    </source>
</evidence>
<dbReference type="Pfam" id="PF10590">
    <property type="entry name" value="PNP_phzG_C"/>
    <property type="match status" value="1"/>
</dbReference>
<dbReference type="InterPro" id="IPR019576">
    <property type="entry name" value="Pyridoxamine_oxidase_dimer_C"/>
</dbReference>
<dbReference type="NCBIfam" id="NF004231">
    <property type="entry name" value="PRK05679.1"/>
    <property type="match status" value="1"/>
</dbReference>
<evidence type="ECO:0000256" key="2">
    <source>
        <dbReference type="ARBA" id="ARBA00003691"/>
    </source>
</evidence>
<gene>
    <name evidence="12" type="ORF">NQ318_021049</name>
</gene>
<dbReference type="GO" id="GO:0008615">
    <property type="term" value="P:pyridoxine biosynthetic process"/>
    <property type="evidence" value="ECO:0007669"/>
    <property type="project" value="InterPro"/>
</dbReference>
<accession>A0AAV8YAQ8</accession>
<keyword evidence="13" id="KW-1185">Reference proteome</keyword>
<dbReference type="GO" id="GO:0004733">
    <property type="term" value="F:pyridoxamine phosphate oxidase activity"/>
    <property type="evidence" value="ECO:0007669"/>
    <property type="project" value="UniProtKB-EC"/>
</dbReference>
<evidence type="ECO:0000256" key="1">
    <source>
        <dbReference type="ARBA" id="ARBA00001917"/>
    </source>
</evidence>
<keyword evidence="8" id="KW-0288">FMN</keyword>
<evidence type="ECO:0000256" key="3">
    <source>
        <dbReference type="ARBA" id="ARBA00004738"/>
    </source>
</evidence>